<sequence>MAFVPAVSQRKQDHRLSRFATGLDVRIGASSSPRAPQVRRGGRPRSPKSDLELEPTLVGRDPPHWPESALRARSLASLIVRFRPASGPRRPGAARWRRRPPPWLPLGGVTPPGWPTAVCGARVAAQLRENCEDRWRRGAAAEQQGPRNGCGGGGYTDDDHNEFCLISSYSPTVPRRTLLPLAQPRHSQQVYEMSQAFLSLIR</sequence>
<feature type="region of interest" description="Disordered" evidence="1">
    <location>
        <begin position="25"/>
        <end position="65"/>
    </location>
</feature>
<reference evidence="2" key="1">
    <citation type="submission" date="2020-05" db="EMBL/GenBank/DDBJ databases">
        <title>WGS assembly of Panicum virgatum.</title>
        <authorList>
            <person name="Lovell J.T."/>
            <person name="Jenkins J."/>
            <person name="Shu S."/>
            <person name="Juenger T.E."/>
            <person name="Schmutz J."/>
        </authorList>
    </citation>
    <scope>NUCLEOTIDE SEQUENCE</scope>
    <source>
        <strain evidence="2">AP13</strain>
    </source>
</reference>
<gene>
    <name evidence="2" type="ORF">PVAP13_7NG402925</name>
</gene>
<protein>
    <submittedName>
        <fullName evidence="2">Uncharacterized protein</fullName>
    </submittedName>
</protein>
<dbReference type="Proteomes" id="UP000823388">
    <property type="component" value="Chromosome 7N"/>
</dbReference>
<evidence type="ECO:0000256" key="1">
    <source>
        <dbReference type="SAM" id="MobiDB-lite"/>
    </source>
</evidence>
<evidence type="ECO:0000313" key="2">
    <source>
        <dbReference type="EMBL" id="KAG2568722.1"/>
    </source>
</evidence>
<dbReference type="AlphaFoldDB" id="A0A8T0Q7X1"/>
<dbReference type="EMBL" id="CM029050">
    <property type="protein sequence ID" value="KAG2568722.1"/>
    <property type="molecule type" value="Genomic_DNA"/>
</dbReference>
<keyword evidence="3" id="KW-1185">Reference proteome</keyword>
<organism evidence="2 3">
    <name type="scientific">Panicum virgatum</name>
    <name type="common">Blackwell switchgrass</name>
    <dbReference type="NCBI Taxonomy" id="38727"/>
    <lineage>
        <taxon>Eukaryota</taxon>
        <taxon>Viridiplantae</taxon>
        <taxon>Streptophyta</taxon>
        <taxon>Embryophyta</taxon>
        <taxon>Tracheophyta</taxon>
        <taxon>Spermatophyta</taxon>
        <taxon>Magnoliopsida</taxon>
        <taxon>Liliopsida</taxon>
        <taxon>Poales</taxon>
        <taxon>Poaceae</taxon>
        <taxon>PACMAD clade</taxon>
        <taxon>Panicoideae</taxon>
        <taxon>Panicodae</taxon>
        <taxon>Paniceae</taxon>
        <taxon>Panicinae</taxon>
        <taxon>Panicum</taxon>
        <taxon>Panicum sect. Hiantes</taxon>
    </lineage>
</organism>
<name>A0A8T0Q7X1_PANVG</name>
<comment type="caution">
    <text evidence="2">The sequence shown here is derived from an EMBL/GenBank/DDBJ whole genome shotgun (WGS) entry which is preliminary data.</text>
</comment>
<proteinExistence type="predicted"/>
<evidence type="ECO:0000313" key="3">
    <source>
        <dbReference type="Proteomes" id="UP000823388"/>
    </source>
</evidence>
<accession>A0A8T0Q7X1</accession>